<organism evidence="3 4">
    <name type="scientific">Pinctada imbricata</name>
    <name type="common">Atlantic pearl-oyster</name>
    <name type="synonym">Pinctada martensii</name>
    <dbReference type="NCBI Taxonomy" id="66713"/>
    <lineage>
        <taxon>Eukaryota</taxon>
        <taxon>Metazoa</taxon>
        <taxon>Spiralia</taxon>
        <taxon>Lophotrochozoa</taxon>
        <taxon>Mollusca</taxon>
        <taxon>Bivalvia</taxon>
        <taxon>Autobranchia</taxon>
        <taxon>Pteriomorphia</taxon>
        <taxon>Pterioida</taxon>
        <taxon>Pterioidea</taxon>
        <taxon>Pteriidae</taxon>
        <taxon>Pinctada</taxon>
    </lineage>
</organism>
<sequence>MSLKLGRMNFKRCLVYSFGIFVMIFIFLYLVYFRHGAPDTILAANGRKNSYLQEVLSRDTDDDVTRSARAWQKFIDDNKYVSIGDVYNDCDDENRYWVGKSVLLPDPLRGGVTSKTFINFTLENEITEGSADFFIKVSYGSKDLYENEWDFCTMEDDEDEDERFVFCPYEPKKYSWVIERKIPGYLPNGKYYAKAWITDAEEKVFMCAEANFVL</sequence>
<feature type="transmembrane region" description="Helical" evidence="1">
    <location>
        <begin position="12"/>
        <end position="32"/>
    </location>
</feature>
<comment type="caution">
    <text evidence="3">The sequence shown here is derived from an EMBL/GenBank/DDBJ whole genome shotgun (WGS) entry which is preliminary data.</text>
</comment>
<protein>
    <recommendedName>
        <fullName evidence="2">MD-2-related lipid-recognition domain-containing protein</fullName>
    </recommendedName>
</protein>
<evidence type="ECO:0000313" key="3">
    <source>
        <dbReference type="EMBL" id="KAK3085904.1"/>
    </source>
</evidence>
<keyword evidence="1" id="KW-0812">Transmembrane</keyword>
<dbReference type="EMBL" id="VSWD01000012">
    <property type="protein sequence ID" value="KAK3085904.1"/>
    <property type="molecule type" value="Genomic_DNA"/>
</dbReference>
<name>A0AA89BLU8_PINIB</name>
<proteinExistence type="predicted"/>
<gene>
    <name evidence="3" type="ORF">FSP39_010291</name>
</gene>
<keyword evidence="1" id="KW-1133">Transmembrane helix</keyword>
<keyword evidence="4" id="KW-1185">Reference proteome</keyword>
<feature type="domain" description="MD-2-related lipid-recognition" evidence="2">
    <location>
        <begin position="87"/>
        <end position="212"/>
    </location>
</feature>
<dbReference type="InterPro" id="IPR003172">
    <property type="entry name" value="ML_dom"/>
</dbReference>
<dbReference type="SMART" id="SM00737">
    <property type="entry name" value="ML"/>
    <property type="match status" value="1"/>
</dbReference>
<dbReference type="Proteomes" id="UP001186944">
    <property type="component" value="Unassembled WGS sequence"/>
</dbReference>
<dbReference type="Pfam" id="PF02221">
    <property type="entry name" value="E1_DerP2_DerF2"/>
    <property type="match status" value="1"/>
</dbReference>
<evidence type="ECO:0000256" key="1">
    <source>
        <dbReference type="SAM" id="Phobius"/>
    </source>
</evidence>
<accession>A0AA89BLU8</accession>
<dbReference type="InterPro" id="IPR014756">
    <property type="entry name" value="Ig_E-set"/>
</dbReference>
<reference evidence="3" key="1">
    <citation type="submission" date="2019-08" db="EMBL/GenBank/DDBJ databases">
        <title>The improved chromosome-level genome for the pearl oyster Pinctada fucata martensii using PacBio sequencing and Hi-C.</title>
        <authorList>
            <person name="Zheng Z."/>
        </authorList>
    </citation>
    <scope>NUCLEOTIDE SEQUENCE</scope>
    <source>
        <strain evidence="3">ZZ-2019</strain>
        <tissue evidence="3">Adductor muscle</tissue>
    </source>
</reference>
<evidence type="ECO:0000313" key="4">
    <source>
        <dbReference type="Proteomes" id="UP001186944"/>
    </source>
</evidence>
<dbReference type="AlphaFoldDB" id="A0AA89BLU8"/>
<evidence type="ECO:0000259" key="2">
    <source>
        <dbReference type="SMART" id="SM00737"/>
    </source>
</evidence>
<dbReference type="SUPFAM" id="SSF81296">
    <property type="entry name" value="E set domains"/>
    <property type="match status" value="1"/>
</dbReference>
<keyword evidence="1" id="KW-0472">Membrane</keyword>